<dbReference type="PROSITE" id="PS51257">
    <property type="entry name" value="PROKAR_LIPOPROTEIN"/>
    <property type="match status" value="1"/>
</dbReference>
<keyword evidence="2" id="KW-1185">Reference proteome</keyword>
<reference evidence="3" key="2">
    <citation type="submission" date="2025-08" db="UniProtKB">
        <authorList>
            <consortium name="RefSeq"/>
        </authorList>
    </citation>
    <scope>IDENTIFICATION</scope>
    <source>
        <tissue evidence="3">Leaf</tissue>
    </source>
</reference>
<evidence type="ECO:0000256" key="1">
    <source>
        <dbReference type="SAM" id="SignalP"/>
    </source>
</evidence>
<feature type="chain" id="PRO_5045428849" evidence="1">
    <location>
        <begin position="19"/>
        <end position="81"/>
    </location>
</feature>
<evidence type="ECO:0000313" key="3">
    <source>
        <dbReference type="RefSeq" id="XP_019097733.1"/>
    </source>
</evidence>
<dbReference type="GeneID" id="104771954"/>
<gene>
    <name evidence="3" type="primary">LOC104771954</name>
</gene>
<name>A0ABM1RFE5_CAMSA</name>
<proteinExistence type="predicted"/>
<sequence>MKASAFFIAVLLIASCSSSVIMGVLDDYHEDHCHDFKDCFIYCKRYVPEPRCIKHICDCTIKSLSTNDEIPTSASSSHLNK</sequence>
<dbReference type="RefSeq" id="XP_019097733.1">
    <property type="nucleotide sequence ID" value="XM_019242188.1"/>
</dbReference>
<dbReference type="Proteomes" id="UP000694864">
    <property type="component" value="Chromosome 20"/>
</dbReference>
<accession>A0ABM1RFE5</accession>
<organism evidence="2 3">
    <name type="scientific">Camelina sativa</name>
    <name type="common">False flax</name>
    <name type="synonym">Myagrum sativum</name>
    <dbReference type="NCBI Taxonomy" id="90675"/>
    <lineage>
        <taxon>Eukaryota</taxon>
        <taxon>Viridiplantae</taxon>
        <taxon>Streptophyta</taxon>
        <taxon>Embryophyta</taxon>
        <taxon>Tracheophyta</taxon>
        <taxon>Spermatophyta</taxon>
        <taxon>Magnoliopsida</taxon>
        <taxon>eudicotyledons</taxon>
        <taxon>Gunneridae</taxon>
        <taxon>Pentapetalae</taxon>
        <taxon>rosids</taxon>
        <taxon>malvids</taxon>
        <taxon>Brassicales</taxon>
        <taxon>Brassicaceae</taxon>
        <taxon>Camelineae</taxon>
        <taxon>Camelina</taxon>
    </lineage>
</organism>
<keyword evidence="1" id="KW-0732">Signal</keyword>
<protein>
    <submittedName>
        <fullName evidence="3">Defensin-like protein 308</fullName>
    </submittedName>
</protein>
<evidence type="ECO:0000313" key="2">
    <source>
        <dbReference type="Proteomes" id="UP000694864"/>
    </source>
</evidence>
<feature type="signal peptide" evidence="1">
    <location>
        <begin position="1"/>
        <end position="18"/>
    </location>
</feature>
<reference evidence="2" key="1">
    <citation type="journal article" date="2014" name="Nat. Commun.">
        <title>The emerging biofuel crop Camelina sativa retains a highly undifferentiated hexaploid genome structure.</title>
        <authorList>
            <person name="Kagale S."/>
            <person name="Koh C."/>
            <person name="Nixon J."/>
            <person name="Bollina V."/>
            <person name="Clarke W.E."/>
            <person name="Tuteja R."/>
            <person name="Spillane C."/>
            <person name="Robinson S.J."/>
            <person name="Links M.G."/>
            <person name="Clarke C."/>
            <person name="Higgins E.E."/>
            <person name="Huebert T."/>
            <person name="Sharpe A.G."/>
            <person name="Parkin I.A."/>
        </authorList>
    </citation>
    <scope>NUCLEOTIDE SEQUENCE [LARGE SCALE GENOMIC DNA]</scope>
    <source>
        <strain evidence="2">cv. DH55</strain>
    </source>
</reference>